<accession>A0ABQ7DPT8</accession>
<proteinExistence type="predicted"/>
<evidence type="ECO:0000313" key="2">
    <source>
        <dbReference type="EMBL" id="KAF3579684.1"/>
    </source>
</evidence>
<sequence>MKRASSIVNRMGPSPPVYPLRISAYSSSPENIRAPCSADSKMPSETLSFPSSTKISGPRVRFQPEWNPRSQDYWSDVLPEESLLRMSNSG</sequence>
<protein>
    <submittedName>
        <fullName evidence="2">Uncharacterized protein</fullName>
    </submittedName>
</protein>
<organism evidence="2 3">
    <name type="scientific">Brassica cretica</name>
    <name type="common">Mustard</name>
    <dbReference type="NCBI Taxonomy" id="69181"/>
    <lineage>
        <taxon>Eukaryota</taxon>
        <taxon>Viridiplantae</taxon>
        <taxon>Streptophyta</taxon>
        <taxon>Embryophyta</taxon>
        <taxon>Tracheophyta</taxon>
        <taxon>Spermatophyta</taxon>
        <taxon>Magnoliopsida</taxon>
        <taxon>eudicotyledons</taxon>
        <taxon>Gunneridae</taxon>
        <taxon>Pentapetalae</taxon>
        <taxon>rosids</taxon>
        <taxon>malvids</taxon>
        <taxon>Brassicales</taxon>
        <taxon>Brassicaceae</taxon>
        <taxon>Brassiceae</taxon>
        <taxon>Brassica</taxon>
    </lineage>
</organism>
<feature type="region of interest" description="Disordered" evidence="1">
    <location>
        <begin position="34"/>
        <end position="56"/>
    </location>
</feature>
<dbReference type="EMBL" id="QGKV02000649">
    <property type="protein sequence ID" value="KAF3579684.1"/>
    <property type="molecule type" value="Genomic_DNA"/>
</dbReference>
<evidence type="ECO:0000256" key="1">
    <source>
        <dbReference type="SAM" id="MobiDB-lite"/>
    </source>
</evidence>
<feature type="compositionally biased region" description="Polar residues" evidence="1">
    <location>
        <begin position="43"/>
        <end position="55"/>
    </location>
</feature>
<keyword evidence="3" id="KW-1185">Reference proteome</keyword>
<evidence type="ECO:0000313" key="3">
    <source>
        <dbReference type="Proteomes" id="UP000266723"/>
    </source>
</evidence>
<name>A0ABQ7DPT8_BRACR</name>
<reference evidence="2 3" key="1">
    <citation type="journal article" date="2020" name="BMC Genomics">
        <title>Intraspecific diversification of the crop wild relative Brassica cretica Lam. using demographic model selection.</title>
        <authorList>
            <person name="Kioukis A."/>
            <person name="Michalopoulou V.A."/>
            <person name="Briers L."/>
            <person name="Pirintsos S."/>
            <person name="Studholme D.J."/>
            <person name="Pavlidis P."/>
            <person name="Sarris P.F."/>
        </authorList>
    </citation>
    <scope>NUCLEOTIDE SEQUENCE [LARGE SCALE GENOMIC DNA]</scope>
    <source>
        <strain evidence="3">cv. PFS-1207/04</strain>
    </source>
</reference>
<comment type="caution">
    <text evidence="2">The sequence shown here is derived from an EMBL/GenBank/DDBJ whole genome shotgun (WGS) entry which is preliminary data.</text>
</comment>
<dbReference type="Proteomes" id="UP000266723">
    <property type="component" value="Unassembled WGS sequence"/>
</dbReference>
<gene>
    <name evidence="2" type="ORF">DY000_02031575</name>
</gene>